<dbReference type="EMBL" id="BAAFJT010000027">
    <property type="protein sequence ID" value="GAB0200469.1"/>
    <property type="molecule type" value="Genomic_DNA"/>
</dbReference>
<proteinExistence type="inferred from homology"/>
<comment type="subcellular location">
    <subcellularLocation>
        <location evidence="1">Membrane</location>
        <topology evidence="1">Single-pass membrane protein</topology>
    </subcellularLocation>
</comment>
<evidence type="ECO:0000256" key="7">
    <source>
        <dbReference type="ARBA" id="ARBA00023136"/>
    </source>
</evidence>
<dbReference type="Proteomes" id="UP001623348">
    <property type="component" value="Unassembled WGS sequence"/>
</dbReference>
<organism evidence="10 11">
    <name type="scientific">Grus japonensis</name>
    <name type="common">Japanese crane</name>
    <name type="synonym">Red-crowned crane</name>
    <dbReference type="NCBI Taxonomy" id="30415"/>
    <lineage>
        <taxon>Eukaryota</taxon>
        <taxon>Metazoa</taxon>
        <taxon>Chordata</taxon>
        <taxon>Craniata</taxon>
        <taxon>Vertebrata</taxon>
        <taxon>Euteleostomi</taxon>
        <taxon>Archelosauria</taxon>
        <taxon>Archosauria</taxon>
        <taxon>Dinosauria</taxon>
        <taxon>Saurischia</taxon>
        <taxon>Theropoda</taxon>
        <taxon>Coelurosauria</taxon>
        <taxon>Aves</taxon>
        <taxon>Neognathae</taxon>
        <taxon>Neoaves</taxon>
        <taxon>Gruiformes</taxon>
        <taxon>Gruidae</taxon>
        <taxon>Grus</taxon>
    </lineage>
</organism>
<keyword evidence="7 8" id="KW-0472">Membrane</keyword>
<dbReference type="InterPro" id="IPR047297">
    <property type="entry name" value="FXYD_motif"/>
</dbReference>
<keyword evidence="4 8" id="KW-0812">Transmembrane</keyword>
<keyword evidence="5 8" id="KW-1133">Transmembrane helix</keyword>
<dbReference type="PANTHER" id="PTHR14132">
    <property type="entry name" value="SODIUM/POTASSIUM-TRANSPORTING ATPASE SUBUNIT GAMMA"/>
    <property type="match status" value="1"/>
</dbReference>
<dbReference type="GO" id="GO:0006811">
    <property type="term" value="P:monoatomic ion transport"/>
    <property type="evidence" value="ECO:0007669"/>
    <property type="project" value="UniProtKB-KW"/>
</dbReference>
<comment type="similarity">
    <text evidence="2 8">Belongs to the FXYD family.</text>
</comment>
<dbReference type="InterPro" id="IPR047284">
    <property type="entry name" value="FXYD7"/>
</dbReference>
<protein>
    <recommendedName>
        <fullName evidence="8">FXYD domain-containing ion transport regulator</fullName>
    </recommendedName>
</protein>
<keyword evidence="3 8" id="KW-0813">Transport</keyword>
<keyword evidence="6 8" id="KW-0406">Ion transport</keyword>
<evidence type="ECO:0000256" key="1">
    <source>
        <dbReference type="ARBA" id="ARBA00004167"/>
    </source>
</evidence>
<dbReference type="Gene3D" id="1.20.5.780">
    <property type="entry name" value="Single helix bin"/>
    <property type="match status" value="1"/>
</dbReference>
<evidence type="ECO:0000313" key="11">
    <source>
        <dbReference type="Proteomes" id="UP001623348"/>
    </source>
</evidence>
<accession>A0ABC9XT54</accession>
<comment type="caution">
    <text evidence="10">The sequence shown here is derived from an EMBL/GenBank/DDBJ whole genome shotgun (WGS) entry which is preliminary data.</text>
</comment>
<keyword evidence="11" id="KW-1185">Reference proteome</keyword>
<evidence type="ECO:0000256" key="2">
    <source>
        <dbReference type="ARBA" id="ARBA00005948"/>
    </source>
</evidence>
<evidence type="ECO:0000256" key="8">
    <source>
        <dbReference type="RuleBase" id="RU364131"/>
    </source>
</evidence>
<feature type="compositionally biased region" description="Pro residues" evidence="9">
    <location>
        <begin position="57"/>
        <end position="69"/>
    </location>
</feature>
<gene>
    <name evidence="10" type="ORF">GRJ2_002512300</name>
</gene>
<evidence type="ECO:0000256" key="9">
    <source>
        <dbReference type="SAM" id="MobiDB-lite"/>
    </source>
</evidence>
<evidence type="ECO:0000313" key="10">
    <source>
        <dbReference type="EMBL" id="GAB0200469.1"/>
    </source>
</evidence>
<name>A0ABC9XT54_GRUJA</name>
<reference evidence="10 11" key="1">
    <citation type="submission" date="2024-06" db="EMBL/GenBank/DDBJ databases">
        <title>The draft genome of Grus japonensis, version 3.</title>
        <authorList>
            <person name="Nabeshima K."/>
            <person name="Suzuki S."/>
            <person name="Onuma M."/>
        </authorList>
    </citation>
    <scope>NUCLEOTIDE SEQUENCE [LARGE SCALE GENOMIC DNA]</scope>
    <source>
        <strain evidence="10 11">451A</strain>
    </source>
</reference>
<dbReference type="GO" id="GO:0016020">
    <property type="term" value="C:membrane"/>
    <property type="evidence" value="ECO:0007669"/>
    <property type="project" value="UniProtKB-SubCell"/>
</dbReference>
<dbReference type="CDD" id="cd20325">
    <property type="entry name" value="FXYD7"/>
    <property type="match status" value="1"/>
</dbReference>
<dbReference type="AlphaFoldDB" id="A0ABC9XT54"/>
<evidence type="ECO:0000256" key="4">
    <source>
        <dbReference type="ARBA" id="ARBA00022692"/>
    </source>
</evidence>
<sequence length="75" mass="7930">MATPTEAAMGEAARAKDPFNYDYESLRLAGLVLAIAMFVLGVLVALSKKFKCKKAEPSPPDPRQPPKTPTPAGSA</sequence>
<feature type="transmembrane region" description="Helical" evidence="8">
    <location>
        <begin position="26"/>
        <end position="46"/>
    </location>
</feature>
<dbReference type="PROSITE" id="PS01310">
    <property type="entry name" value="FXYD"/>
    <property type="match status" value="1"/>
</dbReference>
<feature type="region of interest" description="Disordered" evidence="9">
    <location>
        <begin position="53"/>
        <end position="75"/>
    </location>
</feature>
<evidence type="ECO:0000256" key="6">
    <source>
        <dbReference type="ARBA" id="ARBA00023065"/>
    </source>
</evidence>
<dbReference type="InterPro" id="IPR000272">
    <property type="entry name" value="Ion-transport_regulator_FXYD"/>
</dbReference>
<dbReference type="Pfam" id="PF02038">
    <property type="entry name" value="ATP1G1_PLM_MAT8"/>
    <property type="match status" value="1"/>
</dbReference>
<evidence type="ECO:0000256" key="3">
    <source>
        <dbReference type="ARBA" id="ARBA00022448"/>
    </source>
</evidence>
<evidence type="ECO:0000256" key="5">
    <source>
        <dbReference type="ARBA" id="ARBA00022989"/>
    </source>
</evidence>